<evidence type="ECO:0000259" key="4">
    <source>
        <dbReference type="PROSITE" id="PS01124"/>
    </source>
</evidence>
<keyword evidence="3" id="KW-0804">Transcription</keyword>
<dbReference type="SMART" id="SM00342">
    <property type="entry name" value="HTH_ARAC"/>
    <property type="match status" value="1"/>
</dbReference>
<dbReference type="PANTHER" id="PTHR46796:SF6">
    <property type="entry name" value="ARAC SUBFAMILY"/>
    <property type="match status" value="1"/>
</dbReference>
<reference evidence="5 6" key="1">
    <citation type="submission" date="2024-09" db="EMBL/GenBank/DDBJ databases">
        <authorList>
            <person name="Lee S.D."/>
        </authorList>
    </citation>
    <scope>NUCLEOTIDE SEQUENCE [LARGE SCALE GENOMIC DNA]</scope>
    <source>
        <strain evidence="5 6">N1-5</strain>
    </source>
</reference>
<dbReference type="PROSITE" id="PS01124">
    <property type="entry name" value="HTH_ARAC_FAMILY_2"/>
    <property type="match status" value="1"/>
</dbReference>
<evidence type="ECO:0000313" key="6">
    <source>
        <dbReference type="Proteomes" id="UP001592528"/>
    </source>
</evidence>
<keyword evidence="2" id="KW-0238">DNA-binding</keyword>
<dbReference type="PANTHER" id="PTHR46796">
    <property type="entry name" value="HTH-TYPE TRANSCRIPTIONAL ACTIVATOR RHAS-RELATED"/>
    <property type="match status" value="1"/>
</dbReference>
<dbReference type="Pfam" id="PF12833">
    <property type="entry name" value="HTH_18"/>
    <property type="match status" value="1"/>
</dbReference>
<dbReference type="Proteomes" id="UP001592528">
    <property type="component" value="Unassembled WGS sequence"/>
</dbReference>
<dbReference type="InterPro" id="IPR018062">
    <property type="entry name" value="HTH_AraC-typ_CS"/>
</dbReference>
<evidence type="ECO:0000256" key="2">
    <source>
        <dbReference type="ARBA" id="ARBA00023125"/>
    </source>
</evidence>
<comment type="caution">
    <text evidence="5">The sequence shown here is derived from an EMBL/GenBank/DDBJ whole genome shotgun (WGS) entry which is preliminary data.</text>
</comment>
<accession>A0ABV6UVZ0</accession>
<organism evidence="5 6">
    <name type="scientific">Streptacidiphilus cavernicola</name>
    <dbReference type="NCBI Taxonomy" id="3342716"/>
    <lineage>
        <taxon>Bacteria</taxon>
        <taxon>Bacillati</taxon>
        <taxon>Actinomycetota</taxon>
        <taxon>Actinomycetes</taxon>
        <taxon>Kitasatosporales</taxon>
        <taxon>Streptomycetaceae</taxon>
        <taxon>Streptacidiphilus</taxon>
    </lineage>
</organism>
<dbReference type="InterPro" id="IPR009057">
    <property type="entry name" value="Homeodomain-like_sf"/>
</dbReference>
<keyword evidence="1" id="KW-0805">Transcription regulation</keyword>
<proteinExistence type="predicted"/>
<dbReference type="InterPro" id="IPR050204">
    <property type="entry name" value="AraC_XylS_family_regulators"/>
</dbReference>
<sequence length="331" mass="36461">MAVLVDTTELPPRQRPDAVIDAVRNTVAPSEIAFASGPGPLRYRIEYWQLGPAMLVRAGGDPVRMRRTRAQVRDCAPEQATFGFHPAGTGYQEQNGCRTDQAQGDVSLLDMTRPFEFGMGGNCVHGSLGIGFDALALPVDMIRRSTSGLRGSPVYDLFKTHLLGLVPAAQALTDTREAGMLAAATVELARALVATSGDHNPRLNAPLHDALRTRIMVYAQQHLTDRDLTADRIAAAHSISLRHLYNLWSRDNTLTIAEWIISARLEGARRELLHADAQIAMVARRWGFVDATHFSRRFRLAYGMSPREWRHLNRERPPTALAGSTGGLTRP</sequence>
<protein>
    <submittedName>
        <fullName evidence="5">AraC family transcriptional regulator</fullName>
    </submittedName>
</protein>
<evidence type="ECO:0000256" key="1">
    <source>
        <dbReference type="ARBA" id="ARBA00023015"/>
    </source>
</evidence>
<dbReference type="InterPro" id="IPR018060">
    <property type="entry name" value="HTH_AraC"/>
</dbReference>
<evidence type="ECO:0000256" key="3">
    <source>
        <dbReference type="ARBA" id="ARBA00023163"/>
    </source>
</evidence>
<dbReference type="EMBL" id="JBHEZZ010000022">
    <property type="protein sequence ID" value="MFC1405631.1"/>
    <property type="molecule type" value="Genomic_DNA"/>
</dbReference>
<dbReference type="InterPro" id="IPR020449">
    <property type="entry name" value="Tscrpt_reg_AraC-type_HTH"/>
</dbReference>
<dbReference type="Gene3D" id="1.10.10.60">
    <property type="entry name" value="Homeodomain-like"/>
    <property type="match status" value="1"/>
</dbReference>
<dbReference type="SUPFAM" id="SSF46689">
    <property type="entry name" value="Homeodomain-like"/>
    <property type="match status" value="1"/>
</dbReference>
<dbReference type="RefSeq" id="WP_198037588.1">
    <property type="nucleotide sequence ID" value="NZ_JBHEZZ010000022.1"/>
</dbReference>
<dbReference type="InterPro" id="IPR035418">
    <property type="entry name" value="AraC-bd_2"/>
</dbReference>
<name>A0ABV6UVZ0_9ACTN</name>
<feature type="domain" description="HTH araC/xylS-type" evidence="4">
    <location>
        <begin position="213"/>
        <end position="312"/>
    </location>
</feature>
<dbReference type="PRINTS" id="PR00032">
    <property type="entry name" value="HTHARAC"/>
</dbReference>
<dbReference type="Pfam" id="PF14525">
    <property type="entry name" value="AraC_binding_2"/>
    <property type="match status" value="1"/>
</dbReference>
<gene>
    <name evidence="5" type="ORF">ACEZDJ_30515</name>
</gene>
<evidence type="ECO:0000313" key="5">
    <source>
        <dbReference type="EMBL" id="MFC1405631.1"/>
    </source>
</evidence>
<dbReference type="PROSITE" id="PS00041">
    <property type="entry name" value="HTH_ARAC_FAMILY_1"/>
    <property type="match status" value="1"/>
</dbReference>
<keyword evidence="6" id="KW-1185">Reference proteome</keyword>